<accession>A0A2N1MDR0</accession>
<dbReference type="Pfam" id="PF00069">
    <property type="entry name" value="Pkinase"/>
    <property type="match status" value="1"/>
</dbReference>
<gene>
    <name evidence="2" type="ORF">RhiirC2_279098</name>
</gene>
<dbReference type="Gene3D" id="1.10.510.10">
    <property type="entry name" value="Transferase(Phosphotransferase) domain 1"/>
    <property type="match status" value="1"/>
</dbReference>
<feature type="domain" description="Protein kinase" evidence="1">
    <location>
        <begin position="182"/>
        <end position="421"/>
    </location>
</feature>
<dbReference type="Proteomes" id="UP000233469">
    <property type="component" value="Unassembled WGS sequence"/>
</dbReference>
<name>A0A2N1MDR0_9GLOM</name>
<protein>
    <recommendedName>
        <fullName evidence="1">Protein kinase domain-containing protein</fullName>
    </recommendedName>
</protein>
<dbReference type="PROSITE" id="PS50011">
    <property type="entry name" value="PROTEIN_KINASE_DOM"/>
    <property type="match status" value="1"/>
</dbReference>
<dbReference type="VEuPathDB" id="FungiDB:RhiirA1_522237"/>
<dbReference type="EMBL" id="LLXL01002878">
    <property type="protein sequence ID" value="PKK59777.1"/>
    <property type="molecule type" value="Genomic_DNA"/>
</dbReference>
<dbReference type="VEuPathDB" id="FungiDB:RhiirFUN_018769"/>
<dbReference type="InterPro" id="IPR000719">
    <property type="entry name" value="Prot_kinase_dom"/>
</dbReference>
<evidence type="ECO:0000313" key="3">
    <source>
        <dbReference type="Proteomes" id="UP000233469"/>
    </source>
</evidence>
<organism evidence="2 3">
    <name type="scientific">Rhizophagus irregularis</name>
    <dbReference type="NCBI Taxonomy" id="588596"/>
    <lineage>
        <taxon>Eukaryota</taxon>
        <taxon>Fungi</taxon>
        <taxon>Fungi incertae sedis</taxon>
        <taxon>Mucoromycota</taxon>
        <taxon>Glomeromycotina</taxon>
        <taxon>Glomeromycetes</taxon>
        <taxon>Glomerales</taxon>
        <taxon>Glomeraceae</taxon>
        <taxon>Rhizophagus</taxon>
    </lineage>
</organism>
<dbReference type="GO" id="GO:0005524">
    <property type="term" value="F:ATP binding"/>
    <property type="evidence" value="ECO:0007669"/>
    <property type="project" value="InterPro"/>
</dbReference>
<proteinExistence type="predicted"/>
<reference evidence="2 3" key="2">
    <citation type="submission" date="2017-10" db="EMBL/GenBank/DDBJ databases">
        <title>Extensive intraspecific genome diversity in a model arbuscular mycorrhizal fungus.</title>
        <authorList>
            <person name="Chen E.C.H."/>
            <person name="Morin E."/>
            <person name="Baudet D."/>
            <person name="Noel J."/>
            <person name="Ndikumana S."/>
            <person name="Charron P."/>
            <person name="St-Onge C."/>
            <person name="Giorgi J."/>
            <person name="Grigoriev I.V."/>
            <person name="Roux C."/>
            <person name="Martin F.M."/>
            <person name="Corradi N."/>
        </authorList>
    </citation>
    <scope>NUCLEOTIDE SEQUENCE [LARGE SCALE GENOMIC DNA]</scope>
    <source>
        <strain evidence="2 3">C2</strain>
    </source>
</reference>
<sequence>MRGRFQDQPDASEIEDVWQEYFIEECNELKGTRGTKLIVADTHLTPLLNTRKPDFVFIQNGRPLDPLNVAAVGEIRKRTSQASQFANADVGHAIAFGEKVIQLQPRRQHVYVVLTDCIIITVYKITKTSDNQFTYQYTASENLQYVDSEPPTGWRYLMTIMESSPNELGWIEPSLNFDGVTVTLNRSISAGRTSIVYEGTDSNKELVVVKIAKKNEYLPCFEQERNALTQLSELNSPHIPKLLLSNANTLVMTPLCMKVKNLRKEDIERIIETLKIVHSQYHIIHRDLRKYNFLRDDNGNILIADWGYSVTEGDNMPFAGALECMPDDVLESLDNNEAINYNPRMDLICLVRSLYLMFHNPVMERFSFDKVLENGNFKERLQEIKTFWSSHGNSSEWWATIYQEANEANYDNLLRNLINFF</sequence>
<dbReference type="SMART" id="SM00220">
    <property type="entry name" value="S_TKc"/>
    <property type="match status" value="1"/>
</dbReference>
<evidence type="ECO:0000313" key="2">
    <source>
        <dbReference type="EMBL" id="PKK59777.1"/>
    </source>
</evidence>
<evidence type="ECO:0000259" key="1">
    <source>
        <dbReference type="PROSITE" id="PS50011"/>
    </source>
</evidence>
<dbReference type="GO" id="GO:0004672">
    <property type="term" value="F:protein kinase activity"/>
    <property type="evidence" value="ECO:0007669"/>
    <property type="project" value="InterPro"/>
</dbReference>
<dbReference type="InterPro" id="IPR049229">
    <property type="entry name" value="DUF6826"/>
</dbReference>
<dbReference type="SUPFAM" id="SSF56112">
    <property type="entry name" value="Protein kinase-like (PK-like)"/>
    <property type="match status" value="1"/>
</dbReference>
<comment type="caution">
    <text evidence="2">The sequence shown here is derived from an EMBL/GenBank/DDBJ whole genome shotgun (WGS) entry which is preliminary data.</text>
</comment>
<dbReference type="InterPro" id="IPR011009">
    <property type="entry name" value="Kinase-like_dom_sf"/>
</dbReference>
<dbReference type="Pfam" id="PF20713">
    <property type="entry name" value="DUF6826"/>
    <property type="match status" value="1"/>
</dbReference>
<dbReference type="AlphaFoldDB" id="A0A2N1MDR0"/>
<reference evidence="2 3" key="1">
    <citation type="submission" date="2016-04" db="EMBL/GenBank/DDBJ databases">
        <title>Genome analyses suggest a sexual origin of heterokaryosis in a supposedly ancient asexual fungus.</title>
        <authorList>
            <person name="Ropars J."/>
            <person name="Sedzielewska K."/>
            <person name="Noel J."/>
            <person name="Charron P."/>
            <person name="Farinelli L."/>
            <person name="Marton T."/>
            <person name="Kruger M."/>
            <person name="Pelin A."/>
            <person name="Brachmann A."/>
            <person name="Corradi N."/>
        </authorList>
    </citation>
    <scope>NUCLEOTIDE SEQUENCE [LARGE SCALE GENOMIC DNA]</scope>
    <source>
        <strain evidence="2 3">C2</strain>
    </source>
</reference>
<dbReference type="VEuPathDB" id="FungiDB:FUN_025165"/>